<feature type="transmembrane region" description="Helical" evidence="6">
    <location>
        <begin position="30"/>
        <end position="47"/>
    </location>
</feature>
<feature type="transmembrane region" description="Helical" evidence="6">
    <location>
        <begin position="157"/>
        <end position="180"/>
    </location>
</feature>
<evidence type="ECO:0000256" key="5">
    <source>
        <dbReference type="ARBA" id="ARBA00023136"/>
    </source>
</evidence>
<gene>
    <name evidence="7" type="ORF">DAY19_07770</name>
</gene>
<evidence type="ECO:0000256" key="1">
    <source>
        <dbReference type="ARBA" id="ARBA00004141"/>
    </source>
</evidence>
<comment type="subcellular location">
    <subcellularLocation>
        <location evidence="1">Membrane</location>
        <topology evidence="1">Multi-pass membrane protein</topology>
    </subcellularLocation>
</comment>
<accession>A0ABY0IF45</accession>
<feature type="transmembrane region" description="Helical" evidence="6">
    <location>
        <begin position="241"/>
        <end position="262"/>
    </location>
</feature>
<evidence type="ECO:0000313" key="7">
    <source>
        <dbReference type="EMBL" id="RZF21576.1"/>
    </source>
</evidence>
<dbReference type="Proteomes" id="UP000443582">
    <property type="component" value="Unassembled WGS sequence"/>
</dbReference>
<dbReference type="RefSeq" id="WP_115361097.1">
    <property type="nucleotide sequence ID" value="NZ_QDKL01000002.1"/>
</dbReference>
<dbReference type="PANTHER" id="PTHR21716:SF4">
    <property type="entry name" value="TRANSMEMBRANE PROTEIN 245"/>
    <property type="match status" value="1"/>
</dbReference>
<feature type="transmembrane region" description="Helical" evidence="6">
    <location>
        <begin position="7"/>
        <end position="24"/>
    </location>
</feature>
<dbReference type="InterPro" id="IPR002549">
    <property type="entry name" value="AI-2E-like"/>
</dbReference>
<evidence type="ECO:0000256" key="6">
    <source>
        <dbReference type="SAM" id="Phobius"/>
    </source>
</evidence>
<protein>
    <submittedName>
        <fullName evidence="7">AI-2E family transporter</fullName>
    </submittedName>
</protein>
<comment type="similarity">
    <text evidence="2">Belongs to the autoinducer-2 exporter (AI-2E) (TC 2.A.86) family.</text>
</comment>
<feature type="transmembrane region" description="Helical" evidence="6">
    <location>
        <begin position="59"/>
        <end position="85"/>
    </location>
</feature>
<keyword evidence="4 6" id="KW-1133">Transmembrane helix</keyword>
<evidence type="ECO:0000256" key="2">
    <source>
        <dbReference type="ARBA" id="ARBA00009773"/>
    </source>
</evidence>
<keyword evidence="3 6" id="KW-0812">Transmembrane</keyword>
<evidence type="ECO:0000256" key="3">
    <source>
        <dbReference type="ARBA" id="ARBA00022692"/>
    </source>
</evidence>
<dbReference type="PANTHER" id="PTHR21716">
    <property type="entry name" value="TRANSMEMBRANE PROTEIN"/>
    <property type="match status" value="1"/>
</dbReference>
<comment type="caution">
    <text evidence="7">The sequence shown here is derived from an EMBL/GenBank/DDBJ whole genome shotgun (WGS) entry which is preliminary data.</text>
</comment>
<feature type="transmembrane region" description="Helical" evidence="6">
    <location>
        <begin position="212"/>
        <end position="235"/>
    </location>
</feature>
<proteinExistence type="inferred from homology"/>
<feature type="transmembrane region" description="Helical" evidence="6">
    <location>
        <begin position="269"/>
        <end position="292"/>
    </location>
</feature>
<reference evidence="8" key="1">
    <citation type="journal article" date="2019" name="Int. J. Syst. Evol. Microbiol.">
        <title>Halobacteriovorax valvorus sp. nov., a novel prokaryotic predator isolated from coastal seawater of China.</title>
        <authorList>
            <person name="Chen M.-X."/>
        </authorList>
    </citation>
    <scope>NUCLEOTIDE SEQUENCE [LARGE SCALE GENOMIC DNA]</scope>
    <source>
        <strain evidence="8">BL9</strain>
    </source>
</reference>
<organism evidence="7 8">
    <name type="scientific">Halobacteriovorax vibrionivorans</name>
    <dbReference type="NCBI Taxonomy" id="2152716"/>
    <lineage>
        <taxon>Bacteria</taxon>
        <taxon>Pseudomonadati</taxon>
        <taxon>Bdellovibrionota</taxon>
        <taxon>Bacteriovoracia</taxon>
        <taxon>Bacteriovoracales</taxon>
        <taxon>Halobacteriovoraceae</taxon>
        <taxon>Halobacteriovorax</taxon>
    </lineage>
</organism>
<sequence length="355" mass="39079">MQNKYNVTYVFFGFLFLLIGYLVWMMARQMIGPIIFGLVLAGVFNPLKNKIISKWKVTNYTSSILTTLIITLLVLIPLIFLALALSKEAVSLYQRIVSALAHHEVDNFLFGQGAVADLIRSFSQMSGMDIDMDQVKTAVLNALKGASGTVISSINSIMGNIITFIFDLAIMMIVVFGIFIEGKHLKNYIFDLSPLPSDQEQKILEKFNQMNYVTLVCNGVGGVIQGVLAGIALWFTGFESIVLWTVVMVFLAFVPLVGISIVTIPASLYLVLTGDTGAGVGLFIFTSLVGLIVENWFKPKFIGDRIKINSTFVLLTIIGGMGVFGMGGIFYGPIIGILFLTVVEIYHDQYNFVVE</sequence>
<dbReference type="Pfam" id="PF01594">
    <property type="entry name" value="AI-2E_transport"/>
    <property type="match status" value="1"/>
</dbReference>
<dbReference type="EMBL" id="QDKL01000002">
    <property type="protein sequence ID" value="RZF21576.1"/>
    <property type="molecule type" value="Genomic_DNA"/>
</dbReference>
<name>A0ABY0IF45_9BACT</name>
<evidence type="ECO:0000256" key="4">
    <source>
        <dbReference type="ARBA" id="ARBA00022989"/>
    </source>
</evidence>
<keyword evidence="5 6" id="KW-0472">Membrane</keyword>
<evidence type="ECO:0000313" key="8">
    <source>
        <dbReference type="Proteomes" id="UP000443582"/>
    </source>
</evidence>
<feature type="transmembrane region" description="Helical" evidence="6">
    <location>
        <begin position="312"/>
        <end position="340"/>
    </location>
</feature>
<keyword evidence="8" id="KW-1185">Reference proteome</keyword>